<feature type="transmembrane region" description="Helical" evidence="6">
    <location>
        <begin position="174"/>
        <end position="194"/>
    </location>
</feature>
<dbReference type="InterPro" id="IPR000537">
    <property type="entry name" value="UbiA_prenyltransferase"/>
</dbReference>
<evidence type="ECO:0000313" key="7">
    <source>
        <dbReference type="EMBL" id="AFU59887.1"/>
    </source>
</evidence>
<dbReference type="BioCyc" id="CNIT1237085:G1324-2969-MONOMER"/>
<dbReference type="InParanoid" id="K0IM15"/>
<accession>K0IM15</accession>
<reference evidence="7 8" key="1">
    <citation type="journal article" date="2012" name="Environ. Microbiol.">
        <title>The genome of the ammonia-oxidizing Candidatus Nitrososphaera gargensis: insights into metabolic versatility and environmental adaptations.</title>
        <authorList>
            <person name="Spang A."/>
            <person name="Poehlein A."/>
            <person name="Offre P."/>
            <person name="Zumbragel S."/>
            <person name="Haider S."/>
            <person name="Rychlik N."/>
            <person name="Nowka B."/>
            <person name="Schmeisser C."/>
            <person name="Lebedeva E.V."/>
            <person name="Rattei T."/>
            <person name="Bohm C."/>
            <person name="Schmid M."/>
            <person name="Galushko A."/>
            <person name="Hatzenpichler R."/>
            <person name="Weinmaier T."/>
            <person name="Daniel R."/>
            <person name="Schleper C."/>
            <person name="Spieck E."/>
            <person name="Streit W."/>
            <person name="Wagner M."/>
        </authorList>
    </citation>
    <scope>NUCLEOTIDE SEQUENCE [LARGE SCALE GENOMIC DNA]</scope>
    <source>
        <strain evidence="8">Ga9.2</strain>
    </source>
</reference>
<dbReference type="Proteomes" id="UP000008037">
    <property type="component" value="Chromosome"/>
</dbReference>
<evidence type="ECO:0000256" key="1">
    <source>
        <dbReference type="ARBA" id="ARBA00004651"/>
    </source>
</evidence>
<evidence type="ECO:0000256" key="2">
    <source>
        <dbReference type="ARBA" id="ARBA00022692"/>
    </source>
</evidence>
<feature type="transmembrane region" description="Helical" evidence="6">
    <location>
        <begin position="58"/>
        <end position="73"/>
    </location>
</feature>
<dbReference type="FunCoup" id="K0IM15">
    <property type="interactions" value="16"/>
</dbReference>
<feature type="transmembrane region" description="Helical" evidence="6">
    <location>
        <begin position="200"/>
        <end position="220"/>
    </location>
</feature>
<dbReference type="PANTHER" id="PTHR42723:SF1">
    <property type="entry name" value="CHLOROPHYLL SYNTHASE, CHLOROPLASTIC"/>
    <property type="match status" value="1"/>
</dbReference>
<evidence type="ECO:0000313" key="8">
    <source>
        <dbReference type="Proteomes" id="UP000008037"/>
    </source>
</evidence>
<dbReference type="InterPro" id="IPR050475">
    <property type="entry name" value="Prenyltransferase_related"/>
</dbReference>
<feature type="transmembrane region" description="Helical" evidence="6">
    <location>
        <begin position="241"/>
        <end position="270"/>
    </location>
</feature>
<dbReference type="PANTHER" id="PTHR42723">
    <property type="entry name" value="CHLOROPHYLL SYNTHASE"/>
    <property type="match status" value="1"/>
</dbReference>
<feature type="transmembrane region" description="Helical" evidence="6">
    <location>
        <begin position="133"/>
        <end position="162"/>
    </location>
</feature>
<dbReference type="InterPro" id="IPR044878">
    <property type="entry name" value="UbiA_sf"/>
</dbReference>
<keyword evidence="8" id="KW-1185">Reference proteome</keyword>
<dbReference type="STRING" id="1237085.Ngar_c29690"/>
<dbReference type="Gene3D" id="1.10.357.140">
    <property type="entry name" value="UbiA prenyltransferase"/>
    <property type="match status" value="1"/>
</dbReference>
<evidence type="ECO:0000256" key="3">
    <source>
        <dbReference type="ARBA" id="ARBA00022989"/>
    </source>
</evidence>
<dbReference type="Pfam" id="PF01040">
    <property type="entry name" value="UbiA"/>
    <property type="match status" value="1"/>
</dbReference>
<keyword evidence="3 6" id="KW-1133">Transmembrane helix</keyword>
<protein>
    <submittedName>
        <fullName evidence="7">Putative digeranylgeranylglyceryl phosphate synthase</fullName>
    </submittedName>
</protein>
<dbReference type="EMBL" id="CP002408">
    <property type="protein sequence ID" value="AFU59887.1"/>
    <property type="molecule type" value="Genomic_DNA"/>
</dbReference>
<evidence type="ECO:0000256" key="4">
    <source>
        <dbReference type="ARBA" id="ARBA00023136"/>
    </source>
</evidence>
<dbReference type="HOGENOM" id="CLU_862226_0_0_2"/>
<organism evidence="7 8">
    <name type="scientific">Nitrososphaera gargensis (strain Ga9.2)</name>
    <dbReference type="NCBI Taxonomy" id="1237085"/>
    <lineage>
        <taxon>Archaea</taxon>
        <taxon>Nitrososphaerota</taxon>
        <taxon>Nitrososphaeria</taxon>
        <taxon>Nitrososphaerales</taxon>
        <taxon>Nitrososphaeraceae</taxon>
        <taxon>Nitrososphaera</taxon>
    </lineage>
</organism>
<dbReference type="AlphaFoldDB" id="K0IM15"/>
<keyword evidence="4 6" id="KW-0472">Membrane</keyword>
<dbReference type="GO" id="GO:0005886">
    <property type="term" value="C:plasma membrane"/>
    <property type="evidence" value="ECO:0007669"/>
    <property type="project" value="UniProtKB-SubCell"/>
</dbReference>
<gene>
    <name evidence="7" type="ordered locus">Ngar_c29690</name>
</gene>
<feature type="region of interest" description="Disordered" evidence="5">
    <location>
        <begin position="1"/>
        <end position="22"/>
    </location>
</feature>
<sequence length="329" mass="35904">MWFPISAKREAKSPVHGSSHKSNLNNNCSLGRQLHPIVGLVLVYAKLFLGYVKARSNVYIFPVASLISLLIGSHGNPDPLIALLAATSCYLCALATYVYNDITDVQVDKINRTNRPSITRSNIKGELVKLVTILYACSLALAVFINIPAFLIVTTCTIMGIIYSHPKLNLKEKFPFKTVLTAMGAGLSSLYGGVAIQAGIFSLPVIYASLSFFAFFFILGPLGDIGDLRGDRVVGRRTFPIVIGMAPTLAMMFSVPAAIIASITILYCLYSGSINMVGFMTVIATCFTTLALLFIICKKLDQVSQIRSTRHRMRILHVSLQLSLLLSFL</sequence>
<feature type="transmembrane region" description="Helical" evidence="6">
    <location>
        <begin position="276"/>
        <end position="297"/>
    </location>
</feature>
<evidence type="ECO:0000256" key="5">
    <source>
        <dbReference type="SAM" id="MobiDB-lite"/>
    </source>
</evidence>
<comment type="subcellular location">
    <subcellularLocation>
        <location evidence="1">Cell membrane</location>
        <topology evidence="1">Multi-pass membrane protein</topology>
    </subcellularLocation>
</comment>
<evidence type="ECO:0000256" key="6">
    <source>
        <dbReference type="SAM" id="Phobius"/>
    </source>
</evidence>
<dbReference type="GO" id="GO:0016765">
    <property type="term" value="F:transferase activity, transferring alkyl or aryl (other than methyl) groups"/>
    <property type="evidence" value="ECO:0007669"/>
    <property type="project" value="InterPro"/>
</dbReference>
<feature type="transmembrane region" description="Helical" evidence="6">
    <location>
        <begin position="80"/>
        <end position="99"/>
    </location>
</feature>
<name>K0IM15_NITGG</name>
<keyword evidence="2 6" id="KW-0812">Transmembrane</keyword>
<proteinExistence type="predicted"/>
<dbReference type="KEGG" id="nga:Ngar_c29690"/>